<protein>
    <submittedName>
        <fullName evidence="3">3-oxoacyl-[acyl-carrier-protein] reductase FabG</fullName>
        <ecNumber evidence="3">1.1.1.100</ecNumber>
    </submittedName>
</protein>
<comment type="caution">
    <text evidence="3">The sequence shown here is derived from an EMBL/GenBank/DDBJ whole genome shotgun (WGS) entry which is preliminary data.</text>
</comment>
<comment type="similarity">
    <text evidence="1">Belongs to the short-chain dehydrogenases/reductases (SDR) family.</text>
</comment>
<dbReference type="Pfam" id="PF13561">
    <property type="entry name" value="adh_short_C2"/>
    <property type="match status" value="1"/>
</dbReference>
<organism evidence="3 4">
    <name type="scientific">Cupriavidus numazuensis</name>
    <dbReference type="NCBI Taxonomy" id="221992"/>
    <lineage>
        <taxon>Bacteria</taxon>
        <taxon>Pseudomonadati</taxon>
        <taxon>Pseudomonadota</taxon>
        <taxon>Betaproteobacteria</taxon>
        <taxon>Burkholderiales</taxon>
        <taxon>Burkholderiaceae</taxon>
        <taxon>Cupriavidus</taxon>
    </lineage>
</organism>
<dbReference type="Proteomes" id="UP000672657">
    <property type="component" value="Unassembled WGS sequence"/>
</dbReference>
<proteinExistence type="inferred from homology"/>
<evidence type="ECO:0000313" key="4">
    <source>
        <dbReference type="Proteomes" id="UP000672657"/>
    </source>
</evidence>
<keyword evidence="3" id="KW-0560">Oxidoreductase</keyword>
<dbReference type="GO" id="GO:0004316">
    <property type="term" value="F:3-oxoacyl-[acyl-carrier-protein] reductase (NADPH) activity"/>
    <property type="evidence" value="ECO:0007669"/>
    <property type="project" value="UniProtKB-EC"/>
</dbReference>
<dbReference type="PANTHER" id="PTHR42760">
    <property type="entry name" value="SHORT-CHAIN DEHYDROGENASES/REDUCTASES FAMILY MEMBER"/>
    <property type="match status" value="1"/>
</dbReference>
<dbReference type="InterPro" id="IPR002347">
    <property type="entry name" value="SDR_fam"/>
</dbReference>
<dbReference type="SMART" id="SM00822">
    <property type="entry name" value="PKS_KR"/>
    <property type="match status" value="1"/>
</dbReference>
<dbReference type="InterPro" id="IPR057326">
    <property type="entry name" value="KR_dom"/>
</dbReference>
<evidence type="ECO:0000256" key="1">
    <source>
        <dbReference type="ARBA" id="ARBA00006484"/>
    </source>
</evidence>
<dbReference type="PRINTS" id="PR00080">
    <property type="entry name" value="SDRFAMILY"/>
</dbReference>
<dbReference type="InterPro" id="IPR036291">
    <property type="entry name" value="NAD(P)-bd_dom_sf"/>
</dbReference>
<dbReference type="Gene3D" id="3.40.50.720">
    <property type="entry name" value="NAD(P)-binding Rossmann-like Domain"/>
    <property type="match status" value="1"/>
</dbReference>
<dbReference type="EC" id="1.1.1.100" evidence="3"/>
<accession>A0ABM8TLG4</accession>
<dbReference type="PRINTS" id="PR00081">
    <property type="entry name" value="GDHRDH"/>
</dbReference>
<keyword evidence="4" id="KW-1185">Reference proteome</keyword>
<gene>
    <name evidence="3" type="primary">fabG_14</name>
    <name evidence="3" type="ORF">LMG26411_04408</name>
</gene>
<evidence type="ECO:0000313" key="3">
    <source>
        <dbReference type="EMBL" id="CAG2153413.1"/>
    </source>
</evidence>
<dbReference type="EMBL" id="CAJPVI010000028">
    <property type="protein sequence ID" value="CAG2153413.1"/>
    <property type="molecule type" value="Genomic_DNA"/>
</dbReference>
<dbReference type="PROSITE" id="PS00061">
    <property type="entry name" value="ADH_SHORT"/>
    <property type="match status" value="1"/>
</dbReference>
<dbReference type="CDD" id="cd05233">
    <property type="entry name" value="SDR_c"/>
    <property type="match status" value="1"/>
</dbReference>
<dbReference type="InterPro" id="IPR020904">
    <property type="entry name" value="Sc_DH/Rdtase_CS"/>
</dbReference>
<sequence length="231" mass="24797">MTKVVLITGANGGIGAATCSMFQKQGHTVIGLDVGQQKSGDWEHVSCDLSDSKMIESVFAEIHREHDAIDILVNNAAVFQPRRFFDISPGDFEQTMRVNVEAVFLTSKLMSARLIERRRPGAIVNIASMAGIGGGAYTDYGTSKGAVMVLTKSMARDLGPRGIRVNAVAPGLIETGMMRSNPSTLTEKLLERTPLGRVGKPEEIANAIEFLASERASYVHGAIVEVCGGFQ</sequence>
<reference evidence="3 4" key="1">
    <citation type="submission" date="2021-03" db="EMBL/GenBank/DDBJ databases">
        <authorList>
            <person name="Peeters C."/>
        </authorList>
    </citation>
    <scope>NUCLEOTIDE SEQUENCE [LARGE SCALE GENOMIC DNA]</scope>
    <source>
        <strain evidence="3 4">LMG 26411</strain>
    </source>
</reference>
<dbReference type="SUPFAM" id="SSF51735">
    <property type="entry name" value="NAD(P)-binding Rossmann-fold domains"/>
    <property type="match status" value="1"/>
</dbReference>
<name>A0ABM8TLG4_9BURK</name>
<dbReference type="RefSeq" id="WP_211955384.1">
    <property type="nucleotide sequence ID" value="NZ_CAJPVI010000028.1"/>
</dbReference>
<evidence type="ECO:0000259" key="2">
    <source>
        <dbReference type="SMART" id="SM00822"/>
    </source>
</evidence>
<feature type="domain" description="Ketoreductase" evidence="2">
    <location>
        <begin position="3"/>
        <end position="171"/>
    </location>
</feature>